<accession>A0A7M5X5X1</accession>
<name>A0A7M5X5X1_9CNID</name>
<evidence type="ECO:0000313" key="3">
    <source>
        <dbReference type="Proteomes" id="UP000594262"/>
    </source>
</evidence>
<sequence length="134" mass="14309">MKIAVLCLLFGLICANPIEQNDEEVACTALFSNDVCDGYELAGLEDEMEESNAKRQMPPPGGNGGGVEDVLEKLLLKKLEFLVNLGLLKRIPLLGKFVHDLVQSDPEGVAKALNGGIFAMIRLVTKLLASGALG</sequence>
<evidence type="ECO:0008006" key="4">
    <source>
        <dbReference type="Google" id="ProtNLM"/>
    </source>
</evidence>
<dbReference type="Proteomes" id="UP000594262">
    <property type="component" value="Unplaced"/>
</dbReference>
<evidence type="ECO:0000313" key="2">
    <source>
        <dbReference type="EnsemblMetazoa" id="CLYHEMP018223.1"/>
    </source>
</evidence>
<keyword evidence="1" id="KW-0732">Signal</keyword>
<protein>
    <recommendedName>
        <fullName evidence="4">Secreted protein</fullName>
    </recommendedName>
</protein>
<feature type="chain" id="PRO_5029749763" description="Secreted protein" evidence="1">
    <location>
        <begin position="16"/>
        <end position="134"/>
    </location>
</feature>
<dbReference type="AlphaFoldDB" id="A0A7M5X5X1"/>
<keyword evidence="3" id="KW-1185">Reference proteome</keyword>
<dbReference type="EnsemblMetazoa" id="CLYHEMT018223.1">
    <property type="protein sequence ID" value="CLYHEMP018223.1"/>
    <property type="gene ID" value="CLYHEMG018223"/>
</dbReference>
<evidence type="ECO:0000256" key="1">
    <source>
        <dbReference type="SAM" id="SignalP"/>
    </source>
</evidence>
<dbReference type="RefSeq" id="XP_066915752.1">
    <property type="nucleotide sequence ID" value="XM_067059651.1"/>
</dbReference>
<dbReference type="GeneID" id="136802893"/>
<dbReference type="OrthoDB" id="6035259at2759"/>
<organism evidence="2 3">
    <name type="scientific">Clytia hemisphaerica</name>
    <dbReference type="NCBI Taxonomy" id="252671"/>
    <lineage>
        <taxon>Eukaryota</taxon>
        <taxon>Metazoa</taxon>
        <taxon>Cnidaria</taxon>
        <taxon>Hydrozoa</taxon>
        <taxon>Hydroidolina</taxon>
        <taxon>Leptothecata</taxon>
        <taxon>Obeliida</taxon>
        <taxon>Clytiidae</taxon>
        <taxon>Clytia</taxon>
    </lineage>
</organism>
<feature type="signal peptide" evidence="1">
    <location>
        <begin position="1"/>
        <end position="15"/>
    </location>
</feature>
<reference evidence="2" key="1">
    <citation type="submission" date="2021-01" db="UniProtKB">
        <authorList>
            <consortium name="EnsemblMetazoa"/>
        </authorList>
    </citation>
    <scope>IDENTIFICATION</scope>
</reference>
<proteinExistence type="predicted"/>